<organism evidence="14 15">
    <name type="scientific">Tetradesmus obliquus</name>
    <name type="common">Green alga</name>
    <name type="synonym">Acutodesmus obliquus</name>
    <dbReference type="NCBI Taxonomy" id="3088"/>
    <lineage>
        <taxon>Eukaryota</taxon>
        <taxon>Viridiplantae</taxon>
        <taxon>Chlorophyta</taxon>
        <taxon>core chlorophytes</taxon>
        <taxon>Chlorophyceae</taxon>
        <taxon>CS clade</taxon>
        <taxon>Sphaeropleales</taxon>
        <taxon>Scenedesmaceae</taxon>
        <taxon>Tetradesmus</taxon>
    </lineage>
</organism>
<feature type="region of interest" description="Disordered" evidence="10">
    <location>
        <begin position="378"/>
        <end position="451"/>
    </location>
</feature>
<evidence type="ECO:0000256" key="10">
    <source>
        <dbReference type="SAM" id="MobiDB-lite"/>
    </source>
</evidence>
<evidence type="ECO:0000256" key="6">
    <source>
        <dbReference type="ARBA" id="ARBA00022806"/>
    </source>
</evidence>
<feature type="compositionally biased region" description="Low complexity" evidence="10">
    <location>
        <begin position="378"/>
        <end position="395"/>
    </location>
</feature>
<feature type="region of interest" description="Disordered" evidence="10">
    <location>
        <begin position="1"/>
        <end position="66"/>
    </location>
</feature>
<sequence length="1577" mass="169746">MGDCIDLTLDSDEEAPPQNSRPAPAKRRLASPSSDDSDVVVVEEAAEAKRARQEPGEQQEPVDPDADVIVTGATGAVALRDYPHSRPDCGSKLFKKGVHAANSNTCPQCYCLVCDKNAAECQFWGTGVRPRDHCNAHSTSYWEALKKAARKGNNALLERDAMLNMQHLATLELPVKLVKGLTIAEVQRRLVPTGFYKGASGRMPEFGEHLCLDNIATSRYVPGKRKEKADVLRLLPLVPPGGLPAAPCSQRTWRVLVVPSDASAEPQAVAVTVEHNCTPKTLTAALRSKLGDSVQPNEKLVLALHSGIYDNWRWLRQDDMRMSDTMLINSSSHKDTYYAFRVPQHLLPQASEAATTYMGSSQHKTRLAIVWHEKTLPQEQPAEPQQQQQQQQLEGRQQRRQQRRQARRRLLRMWGLGGDDEDSSGGMYGSGSMDWSDYDDYDDDDDDDDEEEDMYGIYHRSMMMRDIAARRAPQGVQFGVPQLVVVPELHLHGGDAADKAVRKSIIAQLGLFCRPGAAPAGNDWPFELKRVSVKAWEASQNDSSRFARRSPVELSSQWESPGVGQLYAYWGTEPIAPPAGFDLEAFSAAPEVADAADKQLLAGMPKLLQEWTTYQAEMQLFSALPNQVITELKSACNASPPPTDERDMQARAHKPAAAAVLSILPATPSSSSSSAAAGSSSSAAAAAGACSAGSAVANAADAAAALRGKKSKQHSSGRLGVLRIEVYVFKTAGRGHRLVAEDANDWGVEISARQARRGFHASSCVLKGVMDARLLQEPNGATLLRELEGLKNTDCRSIAKLMQWAVTAERLPAQQPAGLNVRLHPYQLQSLAFMQEAEKLDGGWRQLLWRWLPPVPQQQQQHVTGQQQQQQVVSSVGERGQGVWWSPVLERLSHQVPPAPWGGFLAEEMGLGKTVEVLGLVLSNPAPPSVLPGTYDPTGKKINSRATLVVVAVSLVGQWCAEAASKLSGGLKMYPYHGQNRVRDPLRLATQYDLVVTTYATLASDYGKNGSTAGRSPLHQVQWHRVVFDEGHTVKNVAAGQSKACVALAAQRRWVCTGTPLSSDISDLLGQFAALHMQPMASKAFFDSRIKPAFTGHGYGVSLVPLLYVLRHSMVRHTKAQTIAGVSVLALPEKTEELVPVVLSPAERRAYLDVHAKAAALWASVRHFSPAAINQKLLQIMALLLPLRRICSGGQLRPSDLALPSALEAAATAHAIVSGAAAAAAGMAAAAAVAVPEDCTITVPAELECPICLDAYEAPVMTPCHHWFCKECILGVLSSSTHCPLCRGDLNPLALRAPGRNNQATPVLAKKTKSRMPRSGSSSSGNDSDGSEDELEAVQGPESADERAARASRRGSAEAAGEVLECESKLQALIAELTAMRAADPSSKALVFSQYNSTLEWLQRRLPEEGFSFRTITGSMAQRARAKAIEAFQSDPPTTVFLLSMRSGAVGINLTAASHVFLLEPCLNPALEEQAIGRAWRMGQQRKVTVKRFYVKGSVEARIMDVRRIRQGHAAPTAPAPTAAAAAGDGAGSSAAAAAAAAAGAAPAAAAAAAAAVSVSGGHAAIAAWKRFKRVNY</sequence>
<proteinExistence type="inferred from homology"/>
<feature type="region of interest" description="Disordered" evidence="10">
    <location>
        <begin position="1297"/>
        <end position="1354"/>
    </location>
</feature>
<dbReference type="InterPro" id="IPR017907">
    <property type="entry name" value="Znf_RING_CS"/>
</dbReference>
<evidence type="ECO:0000256" key="2">
    <source>
        <dbReference type="ARBA" id="ARBA00022723"/>
    </source>
</evidence>
<evidence type="ECO:0000256" key="4">
    <source>
        <dbReference type="ARBA" id="ARBA00022771"/>
    </source>
</evidence>
<dbReference type="Gene3D" id="3.30.40.10">
    <property type="entry name" value="Zinc/RING finger domain, C3HC4 (zinc finger)"/>
    <property type="match status" value="1"/>
</dbReference>
<keyword evidence="4 9" id="KW-0863">Zinc-finger</keyword>
<feature type="domain" description="Helicase C-terminal" evidence="13">
    <location>
        <begin position="1369"/>
        <end position="1523"/>
    </location>
</feature>
<evidence type="ECO:0000313" key="14">
    <source>
        <dbReference type="EMBL" id="WIA18996.1"/>
    </source>
</evidence>
<keyword evidence="7" id="KW-0862">Zinc</keyword>
<dbReference type="PANTHER" id="PTHR45626">
    <property type="entry name" value="TRANSCRIPTION TERMINATION FACTOR 2-RELATED"/>
    <property type="match status" value="1"/>
</dbReference>
<dbReference type="CDD" id="cd18793">
    <property type="entry name" value="SF2_C_SNF"/>
    <property type="match status" value="1"/>
</dbReference>
<dbReference type="EMBL" id="CP126217">
    <property type="protein sequence ID" value="WIA18996.1"/>
    <property type="molecule type" value="Genomic_DNA"/>
</dbReference>
<keyword evidence="3" id="KW-0547">Nucleotide-binding</keyword>
<dbReference type="CDD" id="cd18008">
    <property type="entry name" value="DEXDc_SHPRH-like"/>
    <property type="match status" value="1"/>
</dbReference>
<dbReference type="Pfam" id="PF13923">
    <property type="entry name" value="zf-C3HC4_2"/>
    <property type="match status" value="1"/>
</dbReference>
<feature type="domain" description="RING-type" evidence="11">
    <location>
        <begin position="1249"/>
        <end position="1287"/>
    </location>
</feature>
<evidence type="ECO:0000256" key="1">
    <source>
        <dbReference type="ARBA" id="ARBA00008438"/>
    </source>
</evidence>
<dbReference type="SUPFAM" id="SSF57850">
    <property type="entry name" value="RING/U-box"/>
    <property type="match status" value="1"/>
</dbReference>
<dbReference type="Pfam" id="PF00176">
    <property type="entry name" value="SNF2-rel_dom"/>
    <property type="match status" value="1"/>
</dbReference>
<feature type="compositionally biased region" description="Low complexity" evidence="10">
    <location>
        <begin position="1319"/>
        <end position="1328"/>
    </location>
</feature>
<keyword evidence="5" id="KW-0378">Hydrolase</keyword>
<dbReference type="Proteomes" id="UP001244341">
    <property type="component" value="Chromosome 10b"/>
</dbReference>
<keyword evidence="6" id="KW-0347">Helicase</keyword>
<dbReference type="Gene3D" id="3.40.50.10810">
    <property type="entry name" value="Tandem AAA-ATPase domain"/>
    <property type="match status" value="1"/>
</dbReference>
<dbReference type="InterPro" id="IPR038718">
    <property type="entry name" value="SNF2-like_sf"/>
</dbReference>
<evidence type="ECO:0000313" key="15">
    <source>
        <dbReference type="Proteomes" id="UP001244341"/>
    </source>
</evidence>
<dbReference type="PROSITE" id="PS50089">
    <property type="entry name" value="ZF_RING_2"/>
    <property type="match status" value="1"/>
</dbReference>
<dbReference type="PANTHER" id="PTHR45626:SF38">
    <property type="entry name" value="DEAD-BOX PROTEIN"/>
    <property type="match status" value="1"/>
</dbReference>
<evidence type="ECO:0000259" key="12">
    <source>
        <dbReference type="PROSITE" id="PS51192"/>
    </source>
</evidence>
<evidence type="ECO:0000256" key="9">
    <source>
        <dbReference type="PROSITE-ProRule" id="PRU00175"/>
    </source>
</evidence>
<evidence type="ECO:0000259" key="11">
    <source>
        <dbReference type="PROSITE" id="PS50089"/>
    </source>
</evidence>
<dbReference type="InterPro" id="IPR014001">
    <property type="entry name" value="Helicase_ATP-bd"/>
</dbReference>
<feature type="compositionally biased region" description="Acidic residues" evidence="10">
    <location>
        <begin position="436"/>
        <end position="451"/>
    </location>
</feature>
<dbReference type="PROSITE" id="PS51192">
    <property type="entry name" value="HELICASE_ATP_BIND_1"/>
    <property type="match status" value="1"/>
</dbReference>
<evidence type="ECO:0000256" key="8">
    <source>
        <dbReference type="ARBA" id="ARBA00022840"/>
    </source>
</evidence>
<dbReference type="Pfam" id="PF00271">
    <property type="entry name" value="Helicase_C"/>
    <property type="match status" value="1"/>
</dbReference>
<feature type="compositionally biased region" description="Basic residues" evidence="10">
    <location>
        <begin position="398"/>
        <end position="411"/>
    </location>
</feature>
<dbReference type="Gene3D" id="3.40.50.300">
    <property type="entry name" value="P-loop containing nucleotide triphosphate hydrolases"/>
    <property type="match status" value="1"/>
</dbReference>
<protein>
    <submittedName>
        <fullName evidence="14">Uncharacterized protein</fullName>
    </submittedName>
</protein>
<keyword evidence="8" id="KW-0067">ATP-binding</keyword>
<dbReference type="SMART" id="SM00490">
    <property type="entry name" value="HELICc"/>
    <property type="match status" value="1"/>
</dbReference>
<evidence type="ECO:0000256" key="5">
    <source>
        <dbReference type="ARBA" id="ARBA00022801"/>
    </source>
</evidence>
<dbReference type="InterPro" id="IPR013083">
    <property type="entry name" value="Znf_RING/FYVE/PHD"/>
</dbReference>
<name>A0ABY8UEZ8_TETOB</name>
<dbReference type="SUPFAM" id="SSF52540">
    <property type="entry name" value="P-loop containing nucleoside triphosphate hydrolases"/>
    <property type="match status" value="2"/>
</dbReference>
<evidence type="ECO:0000256" key="3">
    <source>
        <dbReference type="ARBA" id="ARBA00022741"/>
    </source>
</evidence>
<dbReference type="SMART" id="SM00184">
    <property type="entry name" value="RING"/>
    <property type="match status" value="1"/>
</dbReference>
<feature type="compositionally biased region" description="Basic and acidic residues" evidence="10">
    <location>
        <begin position="46"/>
        <end position="55"/>
    </location>
</feature>
<comment type="similarity">
    <text evidence="1">Belongs to the SNF2/RAD54 helicase family. RAD16 subfamily.</text>
</comment>
<dbReference type="InterPro" id="IPR027417">
    <property type="entry name" value="P-loop_NTPase"/>
</dbReference>
<accession>A0ABY8UEZ8</accession>
<dbReference type="InterPro" id="IPR001841">
    <property type="entry name" value="Znf_RING"/>
</dbReference>
<dbReference type="InterPro" id="IPR001650">
    <property type="entry name" value="Helicase_C-like"/>
</dbReference>
<dbReference type="PROSITE" id="PS00518">
    <property type="entry name" value="ZF_RING_1"/>
    <property type="match status" value="1"/>
</dbReference>
<dbReference type="InterPro" id="IPR049730">
    <property type="entry name" value="SNF2/RAD54-like_C"/>
</dbReference>
<dbReference type="InterPro" id="IPR000330">
    <property type="entry name" value="SNF2_N"/>
</dbReference>
<keyword evidence="15" id="KW-1185">Reference proteome</keyword>
<dbReference type="SMART" id="SM00487">
    <property type="entry name" value="DEXDc"/>
    <property type="match status" value="1"/>
</dbReference>
<dbReference type="InterPro" id="IPR050628">
    <property type="entry name" value="SNF2_RAD54_helicase_TF"/>
</dbReference>
<reference evidence="14 15" key="1">
    <citation type="submission" date="2023-05" db="EMBL/GenBank/DDBJ databases">
        <title>A 100% complete, gapless, phased diploid assembly of the Scenedesmus obliquus UTEX 3031 genome.</title>
        <authorList>
            <person name="Biondi T.C."/>
            <person name="Hanschen E.R."/>
            <person name="Kwon T."/>
            <person name="Eng W."/>
            <person name="Kruse C.P.S."/>
            <person name="Koehler S.I."/>
            <person name="Kunde Y."/>
            <person name="Gleasner C.D."/>
            <person name="You Mak K.T."/>
            <person name="Polle J."/>
            <person name="Hovde B.T."/>
            <person name="Starkenburg S.R."/>
        </authorList>
    </citation>
    <scope>NUCLEOTIDE SEQUENCE [LARGE SCALE GENOMIC DNA]</scope>
    <source>
        <strain evidence="14 15">DOE0152z</strain>
    </source>
</reference>
<feature type="domain" description="Helicase ATP-binding" evidence="12">
    <location>
        <begin position="894"/>
        <end position="1078"/>
    </location>
</feature>
<dbReference type="PROSITE" id="PS51194">
    <property type="entry name" value="HELICASE_CTER"/>
    <property type="match status" value="1"/>
</dbReference>
<evidence type="ECO:0000256" key="7">
    <source>
        <dbReference type="ARBA" id="ARBA00022833"/>
    </source>
</evidence>
<keyword evidence="2" id="KW-0479">Metal-binding</keyword>
<evidence type="ECO:0000259" key="13">
    <source>
        <dbReference type="PROSITE" id="PS51194"/>
    </source>
</evidence>
<gene>
    <name evidence="14" type="ORF">OEZ85_003662</name>
</gene>